<gene>
    <name evidence="2" type="ORF">AABB29_20525</name>
</gene>
<reference evidence="3" key="1">
    <citation type="submission" date="2024-04" db="EMBL/GenBank/DDBJ databases">
        <title>Phylogenomic analyses of a clade within the roseobacter group suggest taxonomic reassignments of species of the genera Aestuariivita, Citreicella, Loktanella, Nautella, Pelagibaca, Ruegeria, Thalassobius, Thiobacimonas and Tropicibacter, and the proposal o.</title>
        <authorList>
            <person name="Jeon C.O."/>
        </authorList>
    </citation>
    <scope>NUCLEOTIDE SEQUENCE [LARGE SCALE GENOMIC DNA]</scope>
    <source>
        <strain evidence="3">BS5-3</strain>
    </source>
</reference>
<name>A0ABZ3IES6_9RHOB</name>
<evidence type="ECO:0000256" key="1">
    <source>
        <dbReference type="SAM" id="MobiDB-lite"/>
    </source>
</evidence>
<keyword evidence="3" id="KW-1185">Reference proteome</keyword>
<sequence length="897" mass="94603">MTDTARKPTPTAIENRPGLDQIAVRIGTQSQFYTAMKRGLADANRPGLAGLGAQAHGDITLGFLDAWASVLDTITFYGERNANEAYLRTATERESLRAHARLIGYELAPAKAAAAYMAFIAEDKDAPDAPLEYDAGLQVRSIPRDGELPQIFETVEPLVAHHRWNALQPRMFDDQELDANSTSVRLTADAAILKPGDPIMFLEDEVPQAFTDGSQDGFLRNVIGITVLDNGDRLAALSQNPTAPAPVMFVMMAPILSWNTSTALTTSTLTLALGAGGWSTSALTTATTSNNISIASLTTAIGTIASTSAPQPILPALMQVRAGCFGNIAVTQPSPLALEETPPADQTAEPPGAITETRGHVDDDLPPQNRVFVYLDREYPEIVPGSYALVRDSGKEGISEIYAATAISVEAYGMSAKVTRLTLDATLTGPDGGVATSVFKTRRTSVFAAPKRLDLAPLPVSGDVGAANDITDADQLLLGTAEPALLPGKTIALTGERADLAGVMQSELLTIADNTVQNGIALLTFTRQPAFTYARETVTLNANVAEATHGETVTEILGDGDATQAFATYPLKAAPLTHVAGKTSSGMVPALEVRVHGVLWDLVDDFRASGSEDRHYILRITEDGTALIIFGDGINGQRPATGQDNIEAVYRKGAGMNGMLEAGQLSLLASKPAGLKSVWNPLAPAGAADAEALEDARVNAPLKVLTLGRAVSLRDYEDFARGFAAIAKARADWTFDGFAKPIFVTVAGQAGAILPEDGDDMTNLRDALAAAGEADLRVTVRNYSPAGFVVKAGLYINERYLAEDVIAAGLAALEAAFSFAARNLGQGTSRAQVIAVLQDVDGVDGVDLDALYRSGQPETLEDMLGSARPQPSLDGTIPAPAELLTIDITATWLEQKG</sequence>
<evidence type="ECO:0000313" key="3">
    <source>
        <dbReference type="Proteomes" id="UP001440612"/>
    </source>
</evidence>
<proteinExistence type="predicted"/>
<evidence type="ECO:0000313" key="2">
    <source>
        <dbReference type="EMBL" id="XFO63036.1"/>
    </source>
</evidence>
<dbReference type="RefSeq" id="WP_373636767.1">
    <property type="nucleotide sequence ID" value="NZ_CP150951.2"/>
</dbReference>
<feature type="region of interest" description="Disordered" evidence="1">
    <location>
        <begin position="338"/>
        <end position="362"/>
    </location>
</feature>
<organism evidence="2 3">
    <name type="scientific">Yoonia phaeophyticola</name>
    <dbReference type="NCBI Taxonomy" id="3137369"/>
    <lineage>
        <taxon>Bacteria</taxon>
        <taxon>Pseudomonadati</taxon>
        <taxon>Pseudomonadota</taxon>
        <taxon>Alphaproteobacteria</taxon>
        <taxon>Rhodobacterales</taxon>
        <taxon>Paracoccaceae</taxon>
        <taxon>Yoonia</taxon>
    </lineage>
</organism>
<dbReference type="InterPro" id="IPR011749">
    <property type="entry name" value="CHP02243"/>
</dbReference>
<dbReference type="EMBL" id="CP150951">
    <property type="protein sequence ID" value="XFO63036.1"/>
    <property type="molecule type" value="Genomic_DNA"/>
</dbReference>
<dbReference type="NCBIfam" id="TIGR02243">
    <property type="entry name" value="putative baseplate assembly protein"/>
    <property type="match status" value="1"/>
</dbReference>
<protein>
    <submittedName>
        <fullName evidence="2">Baseplate assembly protein</fullName>
    </submittedName>
</protein>
<dbReference type="Proteomes" id="UP001440612">
    <property type="component" value="Chromosome"/>
</dbReference>
<accession>A0ABZ3IES6</accession>